<dbReference type="EMBL" id="BTSX01000004">
    <property type="protein sequence ID" value="GMS93280.1"/>
    <property type="molecule type" value="Genomic_DNA"/>
</dbReference>
<feature type="transmembrane region" description="Helical" evidence="1">
    <location>
        <begin position="81"/>
        <end position="101"/>
    </location>
</feature>
<evidence type="ECO:0008006" key="4">
    <source>
        <dbReference type="Google" id="ProtNLM"/>
    </source>
</evidence>
<dbReference type="Proteomes" id="UP001432027">
    <property type="component" value="Unassembled WGS sequence"/>
</dbReference>
<keyword evidence="1" id="KW-0472">Membrane</keyword>
<evidence type="ECO:0000313" key="3">
    <source>
        <dbReference type="Proteomes" id="UP001432027"/>
    </source>
</evidence>
<name>A0AAV5TDK5_9BILA</name>
<evidence type="ECO:0000256" key="1">
    <source>
        <dbReference type="SAM" id="Phobius"/>
    </source>
</evidence>
<sequence>MVNEWIYCFLIRVYPLSPYPALHCGGILCGIGIHPQILLTILATGVVIVNPSFEYLILVMHQKLVINTTGKGKTCTCRTQNVMMTSLSLLMIFNIAGFGFFGRLCAKPDEILSRPELAWLAAKGGEVFSLRGCGRSGKFRVW</sequence>
<reference evidence="2" key="1">
    <citation type="submission" date="2023-10" db="EMBL/GenBank/DDBJ databases">
        <title>Genome assembly of Pristionchus species.</title>
        <authorList>
            <person name="Yoshida K."/>
            <person name="Sommer R.J."/>
        </authorList>
    </citation>
    <scope>NUCLEOTIDE SEQUENCE</scope>
    <source>
        <strain evidence="2">RS0144</strain>
    </source>
</reference>
<feature type="transmembrane region" description="Helical" evidence="1">
    <location>
        <begin position="37"/>
        <end position="60"/>
    </location>
</feature>
<dbReference type="AlphaFoldDB" id="A0AAV5TDK5"/>
<keyword evidence="1" id="KW-1133">Transmembrane helix</keyword>
<dbReference type="PANTHER" id="PTHR45830:SF15">
    <property type="entry name" value="SERPENTINE RECEPTOR, CLASS I"/>
    <property type="match status" value="1"/>
</dbReference>
<keyword evidence="1" id="KW-0812">Transmembrane</keyword>
<protein>
    <recommendedName>
        <fullName evidence="4">G protein-coupled receptor</fullName>
    </recommendedName>
</protein>
<gene>
    <name evidence="2" type="ORF">PENTCL1PPCAC_15455</name>
</gene>
<comment type="caution">
    <text evidence="2">The sequence shown here is derived from an EMBL/GenBank/DDBJ whole genome shotgun (WGS) entry which is preliminary data.</text>
</comment>
<proteinExistence type="predicted"/>
<evidence type="ECO:0000313" key="2">
    <source>
        <dbReference type="EMBL" id="GMS93280.1"/>
    </source>
</evidence>
<organism evidence="2 3">
    <name type="scientific">Pristionchus entomophagus</name>
    <dbReference type="NCBI Taxonomy" id="358040"/>
    <lineage>
        <taxon>Eukaryota</taxon>
        <taxon>Metazoa</taxon>
        <taxon>Ecdysozoa</taxon>
        <taxon>Nematoda</taxon>
        <taxon>Chromadorea</taxon>
        <taxon>Rhabditida</taxon>
        <taxon>Rhabditina</taxon>
        <taxon>Diplogasteromorpha</taxon>
        <taxon>Diplogasteroidea</taxon>
        <taxon>Neodiplogasteridae</taxon>
        <taxon>Pristionchus</taxon>
    </lineage>
</organism>
<keyword evidence="3" id="KW-1185">Reference proteome</keyword>
<accession>A0AAV5TDK5</accession>
<dbReference type="PANTHER" id="PTHR45830">
    <property type="entry name" value="SERPENTINE RECEPTOR, CLASS I"/>
    <property type="match status" value="1"/>
</dbReference>